<evidence type="ECO:0000313" key="4">
    <source>
        <dbReference type="Proteomes" id="UP001177023"/>
    </source>
</evidence>
<dbReference type="Proteomes" id="UP001177023">
    <property type="component" value="Unassembled WGS sequence"/>
</dbReference>
<name>A0AA36G112_9BILA</name>
<dbReference type="AlphaFoldDB" id="A0AA36G112"/>
<feature type="signal peptide" evidence="1">
    <location>
        <begin position="1"/>
        <end position="17"/>
    </location>
</feature>
<feature type="non-terminal residue" evidence="3">
    <location>
        <position position="1"/>
    </location>
</feature>
<proteinExistence type="predicted"/>
<keyword evidence="1" id="KW-0732">Signal</keyword>
<gene>
    <name evidence="3" type="ORF">MSPICULIGERA_LOCUS13892</name>
</gene>
<keyword evidence="4" id="KW-1185">Reference proteome</keyword>
<organism evidence="3 4">
    <name type="scientific">Mesorhabditis spiculigera</name>
    <dbReference type="NCBI Taxonomy" id="96644"/>
    <lineage>
        <taxon>Eukaryota</taxon>
        <taxon>Metazoa</taxon>
        <taxon>Ecdysozoa</taxon>
        <taxon>Nematoda</taxon>
        <taxon>Chromadorea</taxon>
        <taxon>Rhabditida</taxon>
        <taxon>Rhabditina</taxon>
        <taxon>Rhabditomorpha</taxon>
        <taxon>Rhabditoidea</taxon>
        <taxon>Rhabditidae</taxon>
        <taxon>Mesorhabditinae</taxon>
        <taxon>Mesorhabditis</taxon>
    </lineage>
</organism>
<evidence type="ECO:0000256" key="1">
    <source>
        <dbReference type="SAM" id="SignalP"/>
    </source>
</evidence>
<dbReference type="Pfam" id="PF23062">
    <property type="entry name" value="CUB_M02D8_5_3rd"/>
    <property type="match status" value="1"/>
</dbReference>
<reference evidence="3" key="1">
    <citation type="submission" date="2023-06" db="EMBL/GenBank/DDBJ databases">
        <authorList>
            <person name="Delattre M."/>
        </authorList>
    </citation>
    <scope>NUCLEOTIDE SEQUENCE</scope>
    <source>
        <strain evidence="3">AF72</strain>
    </source>
</reference>
<dbReference type="InterPro" id="IPR059047">
    <property type="entry name" value="CUB_M02D8_5_3rd"/>
</dbReference>
<feature type="domain" description="M02D8-5-like third CUB" evidence="2">
    <location>
        <begin position="274"/>
        <end position="388"/>
    </location>
</feature>
<comment type="caution">
    <text evidence="3">The sequence shown here is derived from an EMBL/GenBank/DDBJ whole genome shotgun (WGS) entry which is preliminary data.</text>
</comment>
<evidence type="ECO:0000259" key="2">
    <source>
        <dbReference type="Pfam" id="PF23062"/>
    </source>
</evidence>
<dbReference type="EMBL" id="CATQJA010002640">
    <property type="protein sequence ID" value="CAJ0575582.1"/>
    <property type="molecule type" value="Genomic_DNA"/>
</dbReference>
<accession>A0AA36G112</accession>
<protein>
    <recommendedName>
        <fullName evidence="2">M02D8-5-like third CUB domain-containing protein</fullName>
    </recommendedName>
</protein>
<sequence length="877" mass="97288">MKFVVFLLFYFAVLTYAQNQNCRIDRLSAEYFSTDTPYRNFSSRRLGGFTVPDDGYAFAFQFYRFALGPNDCLYFCPIDDMEKCLNLNQADLKGKKCGSEMDHRRATHYYDLATSCFLYFVGQASNISYPGLSGRVFKIEKSTQIYNTPVPCVDLDDYNVYWTLSSDHFSLGLPSNVYAKSDASGTTRLYTQLFSNLRVTIYALSTSSKQPVTFSGISAETGQNVSIGLSDVSDPMALHFKGELSISYAQTTDTFYYYHMLVSRYNDTSTFQSCPNNGVIDMSKQNRLQISGIGGGQEGYEANTKCHWTFTNAPPNSQVMLKIDSFTEKAADKVTITGTSAKSLGFSGYYSNWLIYGDRKQNNLEVDFQSDAVEEYTKMTIDAAVVDCSCPPNQINITTAEAMNLTIGFNEDYPYCSGLVCQWTIQLFSEYNLLLEIRPTDIALLSRADSFKAVATNDNSSSEKPINLQTGVPVHLLDRYAKFTFNASAASYSTAANLGIAGIVLNVKPIPFASFRAYKWEFDSQHQIRHISGAALDKPYAAAHYSCNSGHQVVLLTIYGPSAGFLVRWESDGQNLEQQIEEAFNTTGAYPIQISTNSLTLLMVRTEDGGSEYNALVSVDPNVRLVSNMDLGCGATHPSAIIPMDKQTTIFYQDFSDNTGVDGLSLSYNGNPDFVLYRGPSTRDEDQVYGSGFSCEPTNWQLGPPKFVFGRFITVISNKVDANSSISVFCGSKEKSLWVTTFTTSNGVLMSPRYSLPSDAAMRSYSFSVEHTGADKREIRIDFLRKIPQNGTLTIIASDSKGSKTEVFDSKSPTCRASYKYSRLLMNYDWTCDSIYGCGPDLLLQYSPGDTYTTGGVGTDLPKIAIVLFILLHGFVI</sequence>
<feature type="chain" id="PRO_5041377883" description="M02D8-5-like third CUB domain-containing protein" evidence="1">
    <location>
        <begin position="18"/>
        <end position="877"/>
    </location>
</feature>
<evidence type="ECO:0000313" key="3">
    <source>
        <dbReference type="EMBL" id="CAJ0575582.1"/>
    </source>
</evidence>